<dbReference type="EMBL" id="JANAKD010000070">
    <property type="protein sequence ID" value="KAJ3498119.1"/>
    <property type="molecule type" value="Genomic_DNA"/>
</dbReference>
<accession>A0ACC1R3X9</accession>
<name>A0ACC1R3X9_9HYPO</name>
<keyword evidence="2" id="KW-1185">Reference proteome</keyword>
<reference evidence="1" key="1">
    <citation type="submission" date="2022-07" db="EMBL/GenBank/DDBJ databases">
        <title>Genome Sequence of Lecanicillium saksenae.</title>
        <authorList>
            <person name="Buettner E."/>
        </authorList>
    </citation>
    <scope>NUCLEOTIDE SEQUENCE</scope>
    <source>
        <strain evidence="1">VT-O1</strain>
    </source>
</reference>
<gene>
    <name evidence="1" type="ORF">NLG97_g1383</name>
</gene>
<comment type="caution">
    <text evidence="1">The sequence shown here is derived from an EMBL/GenBank/DDBJ whole genome shotgun (WGS) entry which is preliminary data.</text>
</comment>
<protein>
    <submittedName>
        <fullName evidence="1">Uncharacterized protein</fullName>
    </submittedName>
</protein>
<evidence type="ECO:0000313" key="1">
    <source>
        <dbReference type="EMBL" id="KAJ3498119.1"/>
    </source>
</evidence>
<dbReference type="Proteomes" id="UP001148737">
    <property type="component" value="Unassembled WGS sequence"/>
</dbReference>
<organism evidence="1 2">
    <name type="scientific">Lecanicillium saksenae</name>
    <dbReference type="NCBI Taxonomy" id="468837"/>
    <lineage>
        <taxon>Eukaryota</taxon>
        <taxon>Fungi</taxon>
        <taxon>Dikarya</taxon>
        <taxon>Ascomycota</taxon>
        <taxon>Pezizomycotina</taxon>
        <taxon>Sordariomycetes</taxon>
        <taxon>Hypocreomycetidae</taxon>
        <taxon>Hypocreales</taxon>
        <taxon>Cordycipitaceae</taxon>
        <taxon>Lecanicillium</taxon>
    </lineage>
</organism>
<proteinExistence type="predicted"/>
<evidence type="ECO:0000313" key="2">
    <source>
        <dbReference type="Proteomes" id="UP001148737"/>
    </source>
</evidence>
<sequence>MVVVFFIAFLVLLILKLLLGMGLLKYARGRYARMKQKEQLVALGKLERDSYDAKGRRVGGRGDIEVSDDRQRWIHADKTEGLKGGKGPGGRRAGGGEDKKAAAEPDYNGVFRYDMVNKRIW</sequence>